<dbReference type="PANTHER" id="PTHR14969:SF62">
    <property type="entry name" value="DECAPRENYLPHOSPHORYL-5-PHOSPHORIBOSE PHOSPHATASE RV3807C-RELATED"/>
    <property type="match status" value="1"/>
</dbReference>
<evidence type="ECO:0000313" key="10">
    <source>
        <dbReference type="Proteomes" id="UP000617734"/>
    </source>
</evidence>
<proteinExistence type="predicted"/>
<dbReference type="Pfam" id="PF01569">
    <property type="entry name" value="PAP2"/>
    <property type="match status" value="1"/>
</dbReference>
<comment type="caution">
    <text evidence="9">The sequence shown here is derived from an EMBL/GenBank/DDBJ whole genome shotgun (WGS) entry which is preliminary data.</text>
</comment>
<evidence type="ECO:0000256" key="3">
    <source>
        <dbReference type="ARBA" id="ARBA00022692"/>
    </source>
</evidence>
<keyword evidence="4" id="KW-0378">Hydrolase</keyword>
<feature type="domain" description="Phosphatidic acid phosphatase type 2/haloperoxidase" evidence="8">
    <location>
        <begin position="75"/>
        <end position="195"/>
    </location>
</feature>
<feature type="transmembrane region" description="Helical" evidence="7">
    <location>
        <begin position="180"/>
        <end position="199"/>
    </location>
</feature>
<evidence type="ECO:0000313" key="9">
    <source>
        <dbReference type="EMBL" id="GHH82679.1"/>
    </source>
</evidence>
<dbReference type="InterPro" id="IPR000326">
    <property type="entry name" value="PAP2/HPO"/>
</dbReference>
<evidence type="ECO:0000256" key="2">
    <source>
        <dbReference type="ARBA" id="ARBA00022475"/>
    </source>
</evidence>
<organism evidence="9 10">
    <name type="scientific">Kitasatospora indigofera</name>
    <dbReference type="NCBI Taxonomy" id="67307"/>
    <lineage>
        <taxon>Bacteria</taxon>
        <taxon>Bacillati</taxon>
        <taxon>Actinomycetota</taxon>
        <taxon>Actinomycetes</taxon>
        <taxon>Kitasatosporales</taxon>
        <taxon>Streptomycetaceae</taxon>
        <taxon>Kitasatospora</taxon>
    </lineage>
</organism>
<evidence type="ECO:0000256" key="4">
    <source>
        <dbReference type="ARBA" id="ARBA00022801"/>
    </source>
</evidence>
<reference evidence="9" key="1">
    <citation type="journal article" date="2014" name="Int. J. Syst. Evol. Microbiol.">
        <title>Complete genome sequence of Corynebacterium casei LMG S-19264T (=DSM 44701T), isolated from a smear-ripened cheese.</title>
        <authorList>
            <consortium name="US DOE Joint Genome Institute (JGI-PGF)"/>
            <person name="Walter F."/>
            <person name="Albersmeier A."/>
            <person name="Kalinowski J."/>
            <person name="Ruckert C."/>
        </authorList>
    </citation>
    <scope>NUCLEOTIDE SEQUENCE</scope>
    <source>
        <strain evidence="9">JCM 4646</strain>
    </source>
</reference>
<feature type="transmembrane region" description="Helical" evidence="7">
    <location>
        <begin position="153"/>
        <end position="174"/>
    </location>
</feature>
<reference evidence="9" key="2">
    <citation type="submission" date="2020-09" db="EMBL/GenBank/DDBJ databases">
        <authorList>
            <person name="Sun Q."/>
            <person name="Ohkuma M."/>
        </authorList>
    </citation>
    <scope>NUCLEOTIDE SEQUENCE</scope>
    <source>
        <strain evidence="9">JCM 4646</strain>
    </source>
</reference>
<dbReference type="Gene3D" id="1.20.144.10">
    <property type="entry name" value="Phosphatidic acid phosphatase type 2/haloperoxidase"/>
    <property type="match status" value="1"/>
</dbReference>
<gene>
    <name evidence="9" type="ORF">GCM10018781_68140</name>
</gene>
<keyword evidence="5 7" id="KW-1133">Transmembrane helix</keyword>
<protein>
    <recommendedName>
        <fullName evidence="8">Phosphatidic acid phosphatase type 2/haloperoxidase domain-containing protein</fullName>
    </recommendedName>
</protein>
<dbReference type="InterPro" id="IPR036938">
    <property type="entry name" value="PAP2/HPO_sf"/>
</dbReference>
<sequence length="237" mass="24497">MTATVPPGLPAGPRALLAYDGSGIDGGLYSRVVGWADRAPHWLDELVKVWSAVGLGLFALLMLYAWWRARGADSVVLARVLASPFVVIVAYLVNSVFKSLVEEVRPCAQIAGTVSLETCPGAGDWSFPSNHTVIAFAAAAALWFAFRGLGLTALAWTGWVAAALMGLSRVWVGVHYPHDVLVGALVGTAVGVPLALAAGRAAPLVDRGRAGPLGALLGAGPAGPGMPRETPARMPAD</sequence>
<dbReference type="GO" id="GO:0005886">
    <property type="term" value="C:plasma membrane"/>
    <property type="evidence" value="ECO:0007669"/>
    <property type="project" value="UniProtKB-SubCell"/>
</dbReference>
<dbReference type="SUPFAM" id="SSF48317">
    <property type="entry name" value="Acid phosphatase/Vanadium-dependent haloperoxidase"/>
    <property type="match status" value="1"/>
</dbReference>
<dbReference type="GeneID" id="95357081"/>
<name>A0A919GEW8_9ACTN</name>
<dbReference type="Proteomes" id="UP000617734">
    <property type="component" value="Unassembled WGS sequence"/>
</dbReference>
<keyword evidence="6 7" id="KW-0472">Membrane</keyword>
<evidence type="ECO:0000256" key="7">
    <source>
        <dbReference type="SAM" id="Phobius"/>
    </source>
</evidence>
<feature type="transmembrane region" description="Helical" evidence="7">
    <location>
        <begin position="49"/>
        <end position="67"/>
    </location>
</feature>
<dbReference type="PANTHER" id="PTHR14969">
    <property type="entry name" value="SPHINGOSINE-1-PHOSPHATE PHOSPHOHYDROLASE"/>
    <property type="match status" value="1"/>
</dbReference>
<dbReference type="GO" id="GO:0016787">
    <property type="term" value="F:hydrolase activity"/>
    <property type="evidence" value="ECO:0007669"/>
    <property type="project" value="UniProtKB-KW"/>
</dbReference>
<dbReference type="AlphaFoldDB" id="A0A919GEW8"/>
<evidence type="ECO:0000256" key="1">
    <source>
        <dbReference type="ARBA" id="ARBA00004651"/>
    </source>
</evidence>
<evidence type="ECO:0000256" key="5">
    <source>
        <dbReference type="ARBA" id="ARBA00022989"/>
    </source>
</evidence>
<dbReference type="RefSeq" id="WP_190214784.1">
    <property type="nucleotide sequence ID" value="NZ_BNBO01000060.1"/>
</dbReference>
<evidence type="ECO:0000256" key="6">
    <source>
        <dbReference type="ARBA" id="ARBA00023136"/>
    </source>
</evidence>
<dbReference type="EMBL" id="BNBO01000060">
    <property type="protein sequence ID" value="GHH82679.1"/>
    <property type="molecule type" value="Genomic_DNA"/>
</dbReference>
<keyword evidence="10" id="KW-1185">Reference proteome</keyword>
<comment type="subcellular location">
    <subcellularLocation>
        <location evidence="1">Cell membrane</location>
        <topology evidence="1">Multi-pass membrane protein</topology>
    </subcellularLocation>
</comment>
<feature type="transmembrane region" description="Helical" evidence="7">
    <location>
        <begin position="74"/>
        <end position="93"/>
    </location>
</feature>
<accession>A0A919GEW8</accession>
<dbReference type="SMART" id="SM00014">
    <property type="entry name" value="acidPPc"/>
    <property type="match status" value="1"/>
</dbReference>
<evidence type="ECO:0000259" key="8">
    <source>
        <dbReference type="SMART" id="SM00014"/>
    </source>
</evidence>
<keyword evidence="3 7" id="KW-0812">Transmembrane</keyword>
<keyword evidence="2" id="KW-1003">Cell membrane</keyword>